<name>A0A1J7I444_9PEZI</name>
<keyword evidence="2" id="KW-1185">Reference proteome</keyword>
<dbReference type="STRING" id="1408157.A0A1J7I444"/>
<organism evidence="1 2">
    <name type="scientific">Coniochaeta ligniaria NRRL 30616</name>
    <dbReference type="NCBI Taxonomy" id="1408157"/>
    <lineage>
        <taxon>Eukaryota</taxon>
        <taxon>Fungi</taxon>
        <taxon>Dikarya</taxon>
        <taxon>Ascomycota</taxon>
        <taxon>Pezizomycotina</taxon>
        <taxon>Sordariomycetes</taxon>
        <taxon>Sordariomycetidae</taxon>
        <taxon>Coniochaetales</taxon>
        <taxon>Coniochaetaceae</taxon>
        <taxon>Coniochaeta</taxon>
    </lineage>
</organism>
<dbReference type="Gene3D" id="1.25.40.10">
    <property type="entry name" value="Tetratricopeptide repeat domain"/>
    <property type="match status" value="1"/>
</dbReference>
<dbReference type="AlphaFoldDB" id="A0A1J7I444"/>
<dbReference type="Pfam" id="PF04733">
    <property type="entry name" value="Coatomer_E"/>
    <property type="match status" value="1"/>
</dbReference>
<dbReference type="OrthoDB" id="310217at2759"/>
<protein>
    <submittedName>
        <fullName evidence="1">Uncharacterized protein</fullName>
    </submittedName>
</protein>
<sequence>MRYSLAILPQRSFILTGSETEYAASGALSELAKGNKEKTVKTLEELAESHKGQNNGVVRVLGVTTLATMGKSEETLQRFRRHQRNLEAVALGFQIYLQPSRSDLAVKEVQAARR</sequence>
<evidence type="ECO:0000313" key="1">
    <source>
        <dbReference type="EMBL" id="OIW22139.1"/>
    </source>
</evidence>
<dbReference type="InParanoid" id="A0A1J7I444"/>
<dbReference type="EMBL" id="KV875158">
    <property type="protein sequence ID" value="OIW22139.1"/>
    <property type="molecule type" value="Genomic_DNA"/>
</dbReference>
<reference evidence="1 2" key="1">
    <citation type="submission" date="2016-10" db="EMBL/GenBank/DDBJ databases">
        <title>Draft genome sequence of Coniochaeta ligniaria NRRL30616, a lignocellulolytic fungus for bioabatement of inhibitors in plant biomass hydrolysates.</title>
        <authorList>
            <consortium name="DOE Joint Genome Institute"/>
            <person name="Jimenez D.J."/>
            <person name="Hector R.E."/>
            <person name="Riley R."/>
            <person name="Sun H."/>
            <person name="Grigoriev I.V."/>
            <person name="Van Elsas J.D."/>
            <person name="Nichols N.N."/>
        </authorList>
    </citation>
    <scope>NUCLEOTIDE SEQUENCE [LARGE SCALE GENOMIC DNA]</scope>
    <source>
        <strain evidence="1 2">NRRL 30616</strain>
    </source>
</reference>
<proteinExistence type="predicted"/>
<dbReference type="InterPro" id="IPR011990">
    <property type="entry name" value="TPR-like_helical_dom_sf"/>
</dbReference>
<dbReference type="Proteomes" id="UP000182658">
    <property type="component" value="Unassembled WGS sequence"/>
</dbReference>
<accession>A0A1J7I444</accession>
<gene>
    <name evidence="1" type="ORF">CONLIGDRAFT_414592</name>
</gene>
<evidence type="ECO:0000313" key="2">
    <source>
        <dbReference type="Proteomes" id="UP000182658"/>
    </source>
</evidence>